<gene>
    <name evidence="2" type="ORF">GA0070611_3968</name>
</gene>
<dbReference type="AlphaFoldDB" id="A0A1A8ZWD1"/>
<dbReference type="EMBL" id="LT594323">
    <property type="protein sequence ID" value="SBT48147.1"/>
    <property type="molecule type" value="Genomic_DNA"/>
</dbReference>
<keyword evidence="1" id="KW-1133">Transmembrane helix</keyword>
<sequence>MDPPPGPTGFRSELRAALRRTVATRSRRWLLAVTLLLGVLAAGAVLAGTPPERRTFAGLAEQVQLLMSVPVPFIGALLTGDLRRSAGTARRAPTVLAALLVAVAVGAYGVLVGAGALALAPSGGAPDAWRYAGTIALGGLLVQVVAQFVGTGAGLVLRPFPVAALATVVLPLGLWLLLGAVDVLRPAQEWLTPYANARHLLSGEMSALRRAQCLTVLLLWAALPHTLARPRRP</sequence>
<feature type="transmembrane region" description="Helical" evidence="1">
    <location>
        <begin position="162"/>
        <end position="181"/>
    </location>
</feature>
<keyword evidence="1" id="KW-0472">Membrane</keyword>
<evidence type="ECO:0000313" key="2">
    <source>
        <dbReference type="EMBL" id="SBT48147.1"/>
    </source>
</evidence>
<dbReference type="OrthoDB" id="3404376at2"/>
<evidence type="ECO:0008006" key="4">
    <source>
        <dbReference type="Google" id="ProtNLM"/>
    </source>
</evidence>
<protein>
    <recommendedName>
        <fullName evidence="4">ABC-2 family transporter protein</fullName>
    </recommendedName>
</protein>
<feature type="transmembrane region" description="Helical" evidence="1">
    <location>
        <begin position="131"/>
        <end position="150"/>
    </location>
</feature>
<keyword evidence="1" id="KW-0812">Transmembrane</keyword>
<dbReference type="RefSeq" id="WP_091666408.1">
    <property type="nucleotide sequence ID" value="NZ_LT594323.1"/>
</dbReference>
<proteinExistence type="predicted"/>
<accession>A0A1A8ZWD1</accession>
<reference evidence="3" key="1">
    <citation type="submission" date="2016-06" db="EMBL/GenBank/DDBJ databases">
        <authorList>
            <person name="Varghese N."/>
            <person name="Submissions Spin"/>
        </authorList>
    </citation>
    <scope>NUCLEOTIDE SEQUENCE [LARGE SCALE GENOMIC DNA]</scope>
    <source>
        <strain evidence="3">DSM 44815</strain>
    </source>
</reference>
<keyword evidence="3" id="KW-1185">Reference proteome</keyword>
<feature type="transmembrane region" description="Helical" evidence="1">
    <location>
        <begin position="94"/>
        <end position="119"/>
    </location>
</feature>
<feature type="transmembrane region" description="Helical" evidence="1">
    <location>
        <begin position="63"/>
        <end position="82"/>
    </location>
</feature>
<name>A0A1A8ZWD1_9ACTN</name>
<evidence type="ECO:0000313" key="3">
    <source>
        <dbReference type="Proteomes" id="UP000199385"/>
    </source>
</evidence>
<dbReference type="STRING" id="261654.GA0070611_3968"/>
<dbReference type="Proteomes" id="UP000199385">
    <property type="component" value="Chromosome I"/>
</dbReference>
<dbReference type="PATRIC" id="fig|261654.4.peg.4031"/>
<evidence type="ECO:0000256" key="1">
    <source>
        <dbReference type="SAM" id="Phobius"/>
    </source>
</evidence>
<organism evidence="2 3">
    <name type="scientific">Micromonospora auratinigra</name>
    <dbReference type="NCBI Taxonomy" id="261654"/>
    <lineage>
        <taxon>Bacteria</taxon>
        <taxon>Bacillati</taxon>
        <taxon>Actinomycetota</taxon>
        <taxon>Actinomycetes</taxon>
        <taxon>Micromonosporales</taxon>
        <taxon>Micromonosporaceae</taxon>
        <taxon>Micromonospora</taxon>
    </lineage>
</organism>